<organism evidence="3 4">
    <name type="scientific">Burkholderia territorii</name>
    <dbReference type="NCBI Taxonomy" id="1503055"/>
    <lineage>
        <taxon>Bacteria</taxon>
        <taxon>Pseudomonadati</taxon>
        <taxon>Pseudomonadota</taxon>
        <taxon>Betaproteobacteria</taxon>
        <taxon>Burkholderiales</taxon>
        <taxon>Burkholderiaceae</taxon>
        <taxon>Burkholderia</taxon>
        <taxon>Burkholderia cepacia complex</taxon>
    </lineage>
</organism>
<dbReference type="InterPro" id="IPR011010">
    <property type="entry name" value="DNA_brk_join_enz"/>
</dbReference>
<proteinExistence type="predicted"/>
<dbReference type="GO" id="GO:0003677">
    <property type="term" value="F:DNA binding"/>
    <property type="evidence" value="ECO:0007669"/>
    <property type="project" value="InterPro"/>
</dbReference>
<dbReference type="GO" id="GO:0006310">
    <property type="term" value="P:DNA recombination"/>
    <property type="evidence" value="ECO:0007669"/>
    <property type="project" value="UniProtKB-KW"/>
</dbReference>
<feature type="non-terminal residue" evidence="3">
    <location>
        <position position="1"/>
    </location>
</feature>
<comment type="caution">
    <text evidence="3">The sequence shown here is derived from an EMBL/GenBank/DDBJ whole genome shotgun (WGS) entry which is preliminary data.</text>
</comment>
<dbReference type="SUPFAM" id="SSF56349">
    <property type="entry name" value="DNA breaking-rejoining enzymes"/>
    <property type="match status" value="1"/>
</dbReference>
<dbReference type="InterPro" id="IPR013762">
    <property type="entry name" value="Integrase-like_cat_sf"/>
</dbReference>
<dbReference type="AlphaFoldDB" id="A0A6L3N9H9"/>
<name>A0A6L3N9H9_9BURK</name>
<protein>
    <submittedName>
        <fullName evidence="3">Tyrosine-type recombinase/integrase</fullName>
    </submittedName>
</protein>
<gene>
    <name evidence="3" type="ORF">F7R13_26325</name>
</gene>
<evidence type="ECO:0000313" key="3">
    <source>
        <dbReference type="EMBL" id="KAB0653999.1"/>
    </source>
</evidence>
<reference evidence="3 4" key="1">
    <citation type="submission" date="2019-09" db="EMBL/GenBank/DDBJ databases">
        <title>Draft genome sequences of 48 bacterial type strains from the CCUG.</title>
        <authorList>
            <person name="Tunovic T."/>
            <person name="Pineiro-Iglesias B."/>
            <person name="Unosson C."/>
            <person name="Inganas E."/>
            <person name="Ohlen M."/>
            <person name="Cardew S."/>
            <person name="Jensie-Markopoulos S."/>
            <person name="Salva-Serra F."/>
            <person name="Jaen-Luchoro D."/>
            <person name="Karlsson R."/>
            <person name="Svensson-Stadler L."/>
            <person name="Chun J."/>
            <person name="Moore E."/>
        </authorList>
    </citation>
    <scope>NUCLEOTIDE SEQUENCE [LARGE SCALE GENOMIC DNA]</scope>
    <source>
        <strain evidence="3 4">CCUG 65687</strain>
    </source>
</reference>
<evidence type="ECO:0000313" key="4">
    <source>
        <dbReference type="Proteomes" id="UP000473571"/>
    </source>
</evidence>
<sequence>LPPLARTALDRHLVARRLPVTPVRWRPDTPLVPSLAEDGAAGITSVRLWKVMQRFFAQAAALVDADNPSLAQKLRQASPHWMRHTHATHALARGAELTTVRDNLRHASISTTSIYLHGDDVKRARQMSSAFSADK</sequence>
<dbReference type="EMBL" id="VZOL01000547">
    <property type="protein sequence ID" value="KAB0653999.1"/>
    <property type="molecule type" value="Genomic_DNA"/>
</dbReference>
<dbReference type="InterPro" id="IPR002104">
    <property type="entry name" value="Integrase_catalytic"/>
</dbReference>
<accession>A0A6L3N9H9</accession>
<feature type="domain" description="Tyr recombinase" evidence="2">
    <location>
        <begin position="1"/>
        <end position="129"/>
    </location>
</feature>
<dbReference type="Proteomes" id="UP000473571">
    <property type="component" value="Unassembled WGS sequence"/>
</dbReference>
<dbReference type="RefSeq" id="WP_151006473.1">
    <property type="nucleotide sequence ID" value="NZ_VZOL01000547.1"/>
</dbReference>
<dbReference type="GO" id="GO:0015074">
    <property type="term" value="P:DNA integration"/>
    <property type="evidence" value="ECO:0007669"/>
    <property type="project" value="InterPro"/>
</dbReference>
<evidence type="ECO:0000259" key="2">
    <source>
        <dbReference type="PROSITE" id="PS51898"/>
    </source>
</evidence>
<keyword evidence="1" id="KW-0233">DNA recombination</keyword>
<dbReference type="Pfam" id="PF00589">
    <property type="entry name" value="Phage_integrase"/>
    <property type="match status" value="1"/>
</dbReference>
<dbReference type="Gene3D" id="1.10.443.10">
    <property type="entry name" value="Intergrase catalytic core"/>
    <property type="match status" value="1"/>
</dbReference>
<evidence type="ECO:0000256" key="1">
    <source>
        <dbReference type="ARBA" id="ARBA00023172"/>
    </source>
</evidence>
<dbReference type="PROSITE" id="PS51898">
    <property type="entry name" value="TYR_RECOMBINASE"/>
    <property type="match status" value="1"/>
</dbReference>